<proteinExistence type="predicted"/>
<sequence>MDKKNKLFSIKKEHESASKHVSGKAKYIDDIPEPKNLLHTAIGYSQIAKGKIKSINLKEVTKSEGVIDVITYKDIPGINDVGPVFKGDPIFAKKNIEYFGQPIFAVAATTCELARKALRKAKINYLKEKPILEIKDAIKKKSFVLKTKVI</sequence>
<evidence type="ECO:0000259" key="3">
    <source>
        <dbReference type="SMART" id="SM01008"/>
    </source>
</evidence>
<evidence type="ECO:0000313" key="4">
    <source>
        <dbReference type="EMBL" id="SVD49279.1"/>
    </source>
</evidence>
<dbReference type="InterPro" id="IPR000674">
    <property type="entry name" value="Ald_Oxase/Xan_DH_a/b"/>
</dbReference>
<protein>
    <recommendedName>
        <fullName evidence="3">Aldehyde oxidase/xanthine dehydrogenase a/b hammerhead domain-containing protein</fullName>
    </recommendedName>
</protein>
<gene>
    <name evidence="4" type="ORF">METZ01_LOCUS402133</name>
</gene>
<dbReference type="Gene3D" id="3.30.365.10">
    <property type="entry name" value="Aldehyde oxidase/xanthine dehydrogenase, molybdopterin binding domain"/>
    <property type="match status" value="2"/>
</dbReference>
<dbReference type="PANTHER" id="PTHR11908">
    <property type="entry name" value="XANTHINE DEHYDROGENASE"/>
    <property type="match status" value="1"/>
</dbReference>
<keyword evidence="1" id="KW-0500">Molybdenum</keyword>
<dbReference type="GO" id="GO:0016491">
    <property type="term" value="F:oxidoreductase activity"/>
    <property type="evidence" value="ECO:0007669"/>
    <property type="project" value="UniProtKB-KW"/>
</dbReference>
<dbReference type="AlphaFoldDB" id="A0A382VRX4"/>
<dbReference type="SMART" id="SM01008">
    <property type="entry name" value="Ald_Xan_dh_C"/>
    <property type="match status" value="1"/>
</dbReference>
<dbReference type="GO" id="GO:0005506">
    <property type="term" value="F:iron ion binding"/>
    <property type="evidence" value="ECO:0007669"/>
    <property type="project" value="InterPro"/>
</dbReference>
<feature type="non-terminal residue" evidence="4">
    <location>
        <position position="150"/>
    </location>
</feature>
<evidence type="ECO:0000256" key="2">
    <source>
        <dbReference type="ARBA" id="ARBA00023002"/>
    </source>
</evidence>
<keyword evidence="2" id="KW-0560">Oxidoreductase</keyword>
<dbReference type="Gene3D" id="3.90.1170.50">
    <property type="entry name" value="Aldehyde oxidase/xanthine dehydrogenase, a/b hammerhead"/>
    <property type="match status" value="1"/>
</dbReference>
<dbReference type="EMBL" id="UINC01154157">
    <property type="protein sequence ID" value="SVD49279.1"/>
    <property type="molecule type" value="Genomic_DNA"/>
</dbReference>
<reference evidence="4" key="1">
    <citation type="submission" date="2018-05" db="EMBL/GenBank/DDBJ databases">
        <authorList>
            <person name="Lanie J.A."/>
            <person name="Ng W.-L."/>
            <person name="Kazmierczak K.M."/>
            <person name="Andrzejewski T.M."/>
            <person name="Davidsen T.M."/>
            <person name="Wayne K.J."/>
            <person name="Tettelin H."/>
            <person name="Glass J.I."/>
            <person name="Rusch D."/>
            <person name="Podicherti R."/>
            <person name="Tsui H.-C.T."/>
            <person name="Winkler M.E."/>
        </authorList>
    </citation>
    <scope>NUCLEOTIDE SEQUENCE</scope>
</reference>
<feature type="domain" description="Aldehyde oxidase/xanthine dehydrogenase a/b hammerhead" evidence="3">
    <location>
        <begin position="22"/>
        <end position="130"/>
    </location>
</feature>
<accession>A0A382VRX4</accession>
<dbReference type="SUPFAM" id="SSF54665">
    <property type="entry name" value="CO dehydrogenase molybdoprotein N-domain-like"/>
    <property type="match status" value="1"/>
</dbReference>
<dbReference type="InterPro" id="IPR036856">
    <property type="entry name" value="Ald_Oxase/Xan_DH_a/b_sf"/>
</dbReference>
<organism evidence="4">
    <name type="scientific">marine metagenome</name>
    <dbReference type="NCBI Taxonomy" id="408172"/>
    <lineage>
        <taxon>unclassified sequences</taxon>
        <taxon>metagenomes</taxon>
        <taxon>ecological metagenomes</taxon>
    </lineage>
</organism>
<name>A0A382VRX4_9ZZZZ</name>
<dbReference type="PANTHER" id="PTHR11908:SF132">
    <property type="entry name" value="ALDEHYDE OXIDASE 1-RELATED"/>
    <property type="match status" value="1"/>
</dbReference>
<evidence type="ECO:0000256" key="1">
    <source>
        <dbReference type="ARBA" id="ARBA00022505"/>
    </source>
</evidence>
<dbReference type="Pfam" id="PF01315">
    <property type="entry name" value="Ald_Xan_dh_C"/>
    <property type="match status" value="1"/>
</dbReference>
<dbReference type="InterPro" id="IPR016208">
    <property type="entry name" value="Ald_Oxase/xanthine_DH-like"/>
</dbReference>